<accession>A0A6P5ECV9</accession>
<feature type="region of interest" description="Disordered" evidence="1">
    <location>
        <begin position="56"/>
        <end position="94"/>
    </location>
</feature>
<name>A0A6P5ECV9_ANACO</name>
<dbReference type="Pfam" id="PF13963">
    <property type="entry name" value="Transpos_assoc"/>
    <property type="match status" value="1"/>
</dbReference>
<evidence type="ECO:0000313" key="4">
    <source>
        <dbReference type="RefSeq" id="XP_020081234.1"/>
    </source>
</evidence>
<proteinExistence type="predicted"/>
<dbReference type="GeneID" id="109704866"/>
<dbReference type="InterPro" id="IPR029480">
    <property type="entry name" value="Transpos_assoc"/>
</dbReference>
<organism evidence="3 4">
    <name type="scientific">Ananas comosus</name>
    <name type="common">Pineapple</name>
    <name type="synonym">Ananas ananas</name>
    <dbReference type="NCBI Taxonomy" id="4615"/>
    <lineage>
        <taxon>Eukaryota</taxon>
        <taxon>Viridiplantae</taxon>
        <taxon>Streptophyta</taxon>
        <taxon>Embryophyta</taxon>
        <taxon>Tracheophyta</taxon>
        <taxon>Spermatophyta</taxon>
        <taxon>Magnoliopsida</taxon>
        <taxon>Liliopsida</taxon>
        <taxon>Poales</taxon>
        <taxon>Bromeliaceae</taxon>
        <taxon>Bromelioideae</taxon>
        <taxon>Ananas</taxon>
    </lineage>
</organism>
<evidence type="ECO:0000259" key="2">
    <source>
        <dbReference type="Pfam" id="PF13963"/>
    </source>
</evidence>
<evidence type="ECO:0000256" key="1">
    <source>
        <dbReference type="SAM" id="MobiDB-lite"/>
    </source>
</evidence>
<feature type="compositionally biased region" description="Low complexity" evidence="1">
    <location>
        <begin position="68"/>
        <end position="83"/>
    </location>
</feature>
<dbReference type="Proteomes" id="UP000515123">
    <property type="component" value="Unplaced"/>
</dbReference>
<dbReference type="AlphaFoldDB" id="A0A6P5ECV9"/>
<protein>
    <submittedName>
        <fullName evidence="4">Uncharacterized protein LOC109704866</fullName>
    </submittedName>
</protein>
<sequence length="217" mass="24281">MAYQWSCSALVDIVAAPNQAFPYPAPRCQEDQTSPTRYAGYPGLCPFFPPHHLFSPHQTYRNPRNRPSHSSSSAVAPEGVGTQRRGGGGVGRGVRRPLPGCAWARSPAVLGEESGVLKVRNEEKEKLFMDLKIIKRLLDWPRGSRQYLEGVGGFLDFAFRNPICSESKIWCPCVKCVNRSKLAWFYVKDGTLMSLREMDLAPWKARSIANLIEVLKT</sequence>
<keyword evidence="3" id="KW-1185">Reference proteome</keyword>
<reference evidence="4" key="2">
    <citation type="submission" date="2025-08" db="UniProtKB">
        <authorList>
            <consortium name="RefSeq"/>
        </authorList>
    </citation>
    <scope>IDENTIFICATION</scope>
    <source>
        <tissue evidence="4">Leaf</tissue>
    </source>
</reference>
<evidence type="ECO:0000313" key="3">
    <source>
        <dbReference type="Proteomes" id="UP000515123"/>
    </source>
</evidence>
<gene>
    <name evidence="4" type="primary">LOC109704866</name>
</gene>
<dbReference type="RefSeq" id="XP_020081234.1">
    <property type="nucleotide sequence ID" value="XM_020225645.1"/>
</dbReference>
<feature type="domain" description="Transposase-associated" evidence="2">
    <location>
        <begin position="141"/>
        <end position="183"/>
    </location>
</feature>
<reference evidence="3" key="1">
    <citation type="journal article" date="2015" name="Nat. Genet.">
        <title>The pineapple genome and the evolution of CAM photosynthesis.</title>
        <authorList>
            <person name="Ming R."/>
            <person name="VanBuren R."/>
            <person name="Wai C.M."/>
            <person name="Tang H."/>
            <person name="Schatz M.C."/>
            <person name="Bowers J.E."/>
            <person name="Lyons E."/>
            <person name="Wang M.L."/>
            <person name="Chen J."/>
            <person name="Biggers E."/>
            <person name="Zhang J."/>
            <person name="Huang L."/>
            <person name="Zhang L."/>
            <person name="Miao W."/>
            <person name="Zhang J."/>
            <person name="Ye Z."/>
            <person name="Miao C."/>
            <person name="Lin Z."/>
            <person name="Wang H."/>
            <person name="Zhou H."/>
            <person name="Yim W.C."/>
            <person name="Priest H.D."/>
            <person name="Zheng C."/>
            <person name="Woodhouse M."/>
            <person name="Edger P.P."/>
            <person name="Guyot R."/>
            <person name="Guo H.B."/>
            <person name="Guo H."/>
            <person name="Zheng G."/>
            <person name="Singh R."/>
            <person name="Sharma A."/>
            <person name="Min X."/>
            <person name="Zheng Y."/>
            <person name="Lee H."/>
            <person name="Gurtowski J."/>
            <person name="Sedlazeck F.J."/>
            <person name="Harkess A."/>
            <person name="McKain M.R."/>
            <person name="Liao Z."/>
            <person name="Fang J."/>
            <person name="Liu J."/>
            <person name="Zhang X."/>
            <person name="Zhang Q."/>
            <person name="Hu W."/>
            <person name="Qin Y."/>
            <person name="Wang K."/>
            <person name="Chen L.Y."/>
            <person name="Shirley N."/>
            <person name="Lin Y.R."/>
            <person name="Liu L.Y."/>
            <person name="Hernandez A.G."/>
            <person name="Wright C.L."/>
            <person name="Bulone V."/>
            <person name="Tuskan G.A."/>
            <person name="Heath K."/>
            <person name="Zee F."/>
            <person name="Moore P.H."/>
            <person name="Sunkar R."/>
            <person name="Leebens-Mack J.H."/>
            <person name="Mockler T."/>
            <person name="Bennetzen J.L."/>
            <person name="Freeling M."/>
            <person name="Sankoff D."/>
            <person name="Paterson A.H."/>
            <person name="Zhu X."/>
            <person name="Yang X."/>
            <person name="Smith J.A."/>
            <person name="Cushman J.C."/>
            <person name="Paull R.E."/>
            <person name="Yu Q."/>
        </authorList>
    </citation>
    <scope>NUCLEOTIDE SEQUENCE [LARGE SCALE GENOMIC DNA]</scope>
    <source>
        <strain evidence="3">cv. F153</strain>
    </source>
</reference>